<dbReference type="SUPFAM" id="SSF57701">
    <property type="entry name" value="Zn2/Cys6 DNA-binding domain"/>
    <property type="match status" value="1"/>
</dbReference>
<dbReference type="CDD" id="cd00067">
    <property type="entry name" value="GAL4"/>
    <property type="match status" value="1"/>
</dbReference>
<dbReference type="InterPro" id="IPR001138">
    <property type="entry name" value="Zn2Cys6_DnaBD"/>
</dbReference>
<organism evidence="3 4">
    <name type="scientific">Pseudogymnoascus verrucosus</name>
    <dbReference type="NCBI Taxonomy" id="342668"/>
    <lineage>
        <taxon>Eukaryota</taxon>
        <taxon>Fungi</taxon>
        <taxon>Dikarya</taxon>
        <taxon>Ascomycota</taxon>
        <taxon>Pezizomycotina</taxon>
        <taxon>Leotiomycetes</taxon>
        <taxon>Thelebolales</taxon>
        <taxon>Thelebolaceae</taxon>
        <taxon>Pseudogymnoascus</taxon>
    </lineage>
</organism>
<evidence type="ECO:0000259" key="2">
    <source>
        <dbReference type="PROSITE" id="PS50048"/>
    </source>
</evidence>
<dbReference type="PROSITE" id="PS00463">
    <property type="entry name" value="ZN2_CY6_FUNGAL_1"/>
    <property type="match status" value="1"/>
</dbReference>
<dbReference type="GeneID" id="28834294"/>
<dbReference type="PANTHER" id="PTHR47657">
    <property type="entry name" value="STEROL REGULATORY ELEMENT-BINDING PROTEIN ECM22"/>
    <property type="match status" value="1"/>
</dbReference>
<evidence type="ECO:0000313" key="4">
    <source>
        <dbReference type="Proteomes" id="UP000091956"/>
    </source>
</evidence>
<dbReference type="RefSeq" id="XP_018134948.2">
    <property type="nucleotide sequence ID" value="XM_018270436.2"/>
</dbReference>
<dbReference type="SMART" id="SM00066">
    <property type="entry name" value="GAL4"/>
    <property type="match status" value="1"/>
</dbReference>
<dbReference type="InterPro" id="IPR036864">
    <property type="entry name" value="Zn2-C6_fun-type_DNA-bd_sf"/>
</dbReference>
<sequence>MSGDAPVNMPVSVMGFQPAPAKMFHKKSRTGCQLCRARRVKCNEAKPSCSHCARHRMPCLYDRNQETFESSRRSTDGPLWTSPAISTKVAEVNPRSNGSDGPPESKARRTLELRLLHQYMSKTGPAIAIDDHSRSAWCELIPLWSFRSEALQYAMYSVAALHIAKTDAFKDPIVIDAHQTYLEMALHEHSVEVSKLSRANVDITCLTSSIFRICSFVMLQHRSLCPYSPPMEWLRMTNSAATIFKEAWRLASDDEESIAAQLIRRLPIALDTDARLGVDNRRDFLHLLHRKPSDELTEPWDKGIQEAYEDTLSYIGGIWIAVNNHEATGDICRRLVVFPMLAPPRFLDLVEELRPRALVILMHYFALLSLLREFWYIGDGGEREVYAIKAILVDEWRDFVSWPLDIMKTKIVITL</sequence>
<proteinExistence type="predicted"/>
<reference evidence="4" key="2">
    <citation type="journal article" date="2018" name="Nat. Commun.">
        <title>Extreme sensitivity to ultraviolet light in the fungal pathogen causing white-nose syndrome of bats.</title>
        <authorList>
            <person name="Palmer J.M."/>
            <person name="Drees K.P."/>
            <person name="Foster J.T."/>
            <person name="Lindner D.L."/>
        </authorList>
    </citation>
    <scope>NUCLEOTIDE SEQUENCE [LARGE SCALE GENOMIC DNA]</scope>
    <source>
        <strain evidence="4">UAMH 10579</strain>
    </source>
</reference>
<reference evidence="3 4" key="1">
    <citation type="submission" date="2016-03" db="EMBL/GenBank/DDBJ databases">
        <title>Comparative genomics of Pseudogymnoascus destructans, the fungus causing white-nose syndrome of bats.</title>
        <authorList>
            <person name="Palmer J.M."/>
            <person name="Drees K.P."/>
            <person name="Foster J.T."/>
            <person name="Lindner D.L."/>
        </authorList>
    </citation>
    <scope>NUCLEOTIDE SEQUENCE [LARGE SCALE GENOMIC DNA]</scope>
    <source>
        <strain evidence="3 4">UAMH 10579</strain>
    </source>
</reference>
<evidence type="ECO:0000313" key="3">
    <source>
        <dbReference type="EMBL" id="OBU01216.2"/>
    </source>
</evidence>
<dbReference type="STRING" id="342668.A0A2P2SWL2"/>
<dbReference type="Pfam" id="PF00172">
    <property type="entry name" value="Zn_clus"/>
    <property type="match status" value="1"/>
</dbReference>
<dbReference type="Gene3D" id="4.10.240.10">
    <property type="entry name" value="Zn(2)-C6 fungal-type DNA-binding domain"/>
    <property type="match status" value="1"/>
</dbReference>
<gene>
    <name evidence="3" type="ORF">VE01_00908</name>
</gene>
<protein>
    <recommendedName>
        <fullName evidence="2">Zn(2)-C6 fungal-type domain-containing protein</fullName>
    </recommendedName>
</protein>
<evidence type="ECO:0000256" key="1">
    <source>
        <dbReference type="ARBA" id="ARBA00023242"/>
    </source>
</evidence>
<accession>A0A2P2SWL2</accession>
<feature type="domain" description="Zn(2)-C6 fungal-type" evidence="2">
    <location>
        <begin position="31"/>
        <end position="61"/>
    </location>
</feature>
<dbReference type="PROSITE" id="PS50048">
    <property type="entry name" value="ZN2_CY6_FUNGAL_2"/>
    <property type="match status" value="1"/>
</dbReference>
<name>A0A2P2SWL2_9PEZI</name>
<keyword evidence="4" id="KW-1185">Reference proteome</keyword>
<dbReference type="PANTHER" id="PTHR47657:SF14">
    <property type="entry name" value="ZN(2)-C6 FUNGAL-TYPE DOMAIN-CONTAINING PROTEIN"/>
    <property type="match status" value="1"/>
</dbReference>
<dbReference type="EMBL" id="KV460207">
    <property type="protein sequence ID" value="OBU01216.2"/>
    <property type="molecule type" value="Genomic_DNA"/>
</dbReference>
<dbReference type="Proteomes" id="UP000091956">
    <property type="component" value="Unassembled WGS sequence"/>
</dbReference>
<dbReference type="GO" id="GO:0000981">
    <property type="term" value="F:DNA-binding transcription factor activity, RNA polymerase II-specific"/>
    <property type="evidence" value="ECO:0007669"/>
    <property type="project" value="InterPro"/>
</dbReference>
<dbReference type="InterPro" id="IPR052400">
    <property type="entry name" value="Zn2-C6_fungal_TF"/>
</dbReference>
<dbReference type="AlphaFoldDB" id="A0A2P2SWL2"/>
<keyword evidence="1" id="KW-0539">Nucleus</keyword>
<dbReference type="GO" id="GO:0008270">
    <property type="term" value="F:zinc ion binding"/>
    <property type="evidence" value="ECO:0007669"/>
    <property type="project" value="InterPro"/>
</dbReference>